<name>A0A511FDC6_9CELL</name>
<dbReference type="EMBL" id="BJVQ01000019">
    <property type="protein sequence ID" value="GEL46604.1"/>
    <property type="molecule type" value="Genomic_DNA"/>
</dbReference>
<dbReference type="RefSeq" id="WP_146836575.1">
    <property type="nucleotide sequence ID" value="NZ_BJVQ01000019.1"/>
</dbReference>
<evidence type="ECO:0000313" key="4">
    <source>
        <dbReference type="Proteomes" id="UP000564629"/>
    </source>
</evidence>
<proteinExistence type="predicted"/>
<evidence type="ECO:0000313" key="1">
    <source>
        <dbReference type="EMBL" id="GEL46604.1"/>
    </source>
</evidence>
<reference evidence="1 3" key="1">
    <citation type="submission" date="2019-07" db="EMBL/GenBank/DDBJ databases">
        <title>Whole genome shotgun sequence of Cellulomonas hominis NBRC 16055.</title>
        <authorList>
            <person name="Hosoyama A."/>
            <person name="Uohara A."/>
            <person name="Ohji S."/>
            <person name="Ichikawa N."/>
        </authorList>
    </citation>
    <scope>NUCLEOTIDE SEQUENCE [LARGE SCALE GENOMIC DNA]</scope>
    <source>
        <strain evidence="1 3">NBRC 16055</strain>
    </source>
</reference>
<gene>
    <name evidence="1" type="ORF">CHO01_17200</name>
    <name evidence="2" type="ORF">HNR08_003302</name>
</gene>
<reference evidence="2 4" key="2">
    <citation type="submission" date="2020-08" db="EMBL/GenBank/DDBJ databases">
        <title>Sequencing the genomes of 1000 actinobacteria strains.</title>
        <authorList>
            <person name="Klenk H.-P."/>
        </authorList>
    </citation>
    <scope>NUCLEOTIDE SEQUENCE [LARGE SCALE GENOMIC DNA]</scope>
    <source>
        <strain evidence="2 4">DSM 9581</strain>
    </source>
</reference>
<dbReference type="Proteomes" id="UP000564629">
    <property type="component" value="Unassembled WGS sequence"/>
</dbReference>
<accession>A0A511FDC6</accession>
<sequence>MDDTDEKPLSPDEQRAIRSLRALAKRWPRTLTLASKGGELVVLRTRDPRFDSDRTLERHQAITTEVRGIPNTGGDW</sequence>
<dbReference type="OrthoDB" id="9429725at2"/>
<comment type="caution">
    <text evidence="1">The sequence shown here is derived from an EMBL/GenBank/DDBJ whole genome shotgun (WGS) entry which is preliminary data.</text>
</comment>
<organism evidence="1 3">
    <name type="scientific">Cellulomonas hominis</name>
    <dbReference type="NCBI Taxonomy" id="156981"/>
    <lineage>
        <taxon>Bacteria</taxon>
        <taxon>Bacillati</taxon>
        <taxon>Actinomycetota</taxon>
        <taxon>Actinomycetes</taxon>
        <taxon>Micrococcales</taxon>
        <taxon>Cellulomonadaceae</taxon>
        <taxon>Cellulomonas</taxon>
    </lineage>
</organism>
<dbReference type="AlphaFoldDB" id="A0A511FDC6"/>
<protein>
    <submittedName>
        <fullName evidence="1">Uncharacterized protein</fullName>
    </submittedName>
</protein>
<dbReference type="Proteomes" id="UP000321723">
    <property type="component" value="Unassembled WGS sequence"/>
</dbReference>
<dbReference type="EMBL" id="JACHDN010000001">
    <property type="protein sequence ID" value="MBB5474566.1"/>
    <property type="molecule type" value="Genomic_DNA"/>
</dbReference>
<evidence type="ECO:0000313" key="3">
    <source>
        <dbReference type="Proteomes" id="UP000321723"/>
    </source>
</evidence>
<keyword evidence="3" id="KW-1185">Reference proteome</keyword>
<evidence type="ECO:0000313" key="2">
    <source>
        <dbReference type="EMBL" id="MBB5474566.1"/>
    </source>
</evidence>